<keyword evidence="7" id="KW-0862">Zinc</keyword>
<evidence type="ECO:0000256" key="10">
    <source>
        <dbReference type="SAM" id="MobiDB-lite"/>
    </source>
</evidence>
<evidence type="ECO:0000256" key="3">
    <source>
        <dbReference type="ARBA" id="ARBA00022679"/>
    </source>
</evidence>
<dbReference type="GO" id="GO:0008270">
    <property type="term" value="F:zinc ion binding"/>
    <property type="evidence" value="ECO:0007669"/>
    <property type="project" value="UniProtKB-KW"/>
</dbReference>
<feature type="region of interest" description="Disordered" evidence="10">
    <location>
        <begin position="122"/>
        <end position="145"/>
    </location>
</feature>
<sequence length="145" mass="17032">MADYFEEMGRTPLLDGETPDHFMHLARLLRDFGMFHELGEDVRLPPPTSSKILDELPDVKQNRNDVQCTVCLKEFKIGETAKSLPCDHQFHPDCIIPWLKKTSTCPLCRHDLPTDDEQYEAYKKEKKREKQREQEIELLHNSMFS</sequence>
<feature type="compositionally biased region" description="Basic and acidic residues" evidence="10">
    <location>
        <begin position="122"/>
        <end position="138"/>
    </location>
</feature>
<accession>A0A0P4VKV1</accession>
<evidence type="ECO:0000256" key="2">
    <source>
        <dbReference type="ARBA" id="ARBA00012483"/>
    </source>
</evidence>
<dbReference type="GO" id="GO:0005634">
    <property type="term" value="C:nucleus"/>
    <property type="evidence" value="ECO:0007669"/>
    <property type="project" value="TreeGrafter"/>
</dbReference>
<organism evidence="12">
    <name type="scientific">Rhodnius neglectus</name>
    <dbReference type="NCBI Taxonomy" id="72488"/>
    <lineage>
        <taxon>Eukaryota</taxon>
        <taxon>Metazoa</taxon>
        <taxon>Ecdysozoa</taxon>
        <taxon>Arthropoda</taxon>
        <taxon>Hexapoda</taxon>
        <taxon>Insecta</taxon>
        <taxon>Pterygota</taxon>
        <taxon>Neoptera</taxon>
        <taxon>Paraneoptera</taxon>
        <taxon>Hemiptera</taxon>
        <taxon>Heteroptera</taxon>
        <taxon>Panheteroptera</taxon>
        <taxon>Cimicomorpha</taxon>
        <taxon>Reduviidae</taxon>
        <taxon>Triatominae</taxon>
        <taxon>Rhodnius</taxon>
    </lineage>
</organism>
<comment type="catalytic activity">
    <reaction evidence="1">
        <text>S-ubiquitinyl-[E2 ubiquitin-conjugating enzyme]-L-cysteine + [acceptor protein]-L-lysine = [E2 ubiquitin-conjugating enzyme]-L-cysteine + N(6)-ubiquitinyl-[acceptor protein]-L-lysine.</text>
        <dbReference type="EC" id="2.3.2.27"/>
    </reaction>
</comment>
<evidence type="ECO:0000256" key="7">
    <source>
        <dbReference type="ARBA" id="ARBA00022833"/>
    </source>
</evidence>
<evidence type="ECO:0000256" key="9">
    <source>
        <dbReference type="PROSITE-ProRule" id="PRU00175"/>
    </source>
</evidence>
<dbReference type="AlphaFoldDB" id="A0A0P4VKV1"/>
<dbReference type="SMART" id="SM00184">
    <property type="entry name" value="RING"/>
    <property type="match status" value="1"/>
</dbReference>
<dbReference type="SUPFAM" id="SSF57850">
    <property type="entry name" value="RING/U-box"/>
    <property type="match status" value="1"/>
</dbReference>
<evidence type="ECO:0000256" key="1">
    <source>
        <dbReference type="ARBA" id="ARBA00000900"/>
    </source>
</evidence>
<evidence type="ECO:0000256" key="8">
    <source>
        <dbReference type="ARBA" id="ARBA00038197"/>
    </source>
</evidence>
<dbReference type="EMBL" id="GDKW01000868">
    <property type="protein sequence ID" value="JAI55727.1"/>
    <property type="molecule type" value="mRNA"/>
</dbReference>
<reference evidence="12" key="1">
    <citation type="journal article" date="2016" name="PLoS Negl. Trop. Dis.">
        <title>A Deep Insight into the Sialome of Rhodnius neglectus, a Vector of Chagas Disease.</title>
        <authorList>
            <person name="Santiago P.B."/>
            <person name="Assumpcao T.C."/>
            <person name="Araujo C.N."/>
            <person name="Bastos I.M."/>
            <person name="Neves D."/>
            <person name="Silva I.G."/>
            <person name="Charneau S."/>
            <person name="Queiroz R.M."/>
            <person name="Raiol T."/>
            <person name="Oliveira J.V."/>
            <person name="Sousa M.V."/>
            <person name="Calvo E."/>
            <person name="Ribeiro J.M."/>
            <person name="Santana J.M."/>
        </authorList>
    </citation>
    <scope>NUCLEOTIDE SEQUENCE</scope>
    <source>
        <tissue evidence="12">Salivary glands</tissue>
    </source>
</reference>
<dbReference type="GO" id="GO:0061630">
    <property type="term" value="F:ubiquitin protein ligase activity"/>
    <property type="evidence" value="ECO:0007669"/>
    <property type="project" value="UniProtKB-EC"/>
</dbReference>
<feature type="domain" description="RING-type" evidence="11">
    <location>
        <begin position="68"/>
        <end position="109"/>
    </location>
</feature>
<evidence type="ECO:0000259" key="11">
    <source>
        <dbReference type="PROSITE" id="PS50089"/>
    </source>
</evidence>
<dbReference type="PANTHER" id="PTHR45931">
    <property type="entry name" value="SI:CH211-59O9.10"/>
    <property type="match status" value="1"/>
</dbReference>
<comment type="similarity">
    <text evidence="8">Belongs to the RNF181 family.</text>
</comment>
<dbReference type="InterPro" id="IPR001841">
    <property type="entry name" value="Znf_RING"/>
</dbReference>
<dbReference type="InterPro" id="IPR013083">
    <property type="entry name" value="Znf_RING/FYVE/PHD"/>
</dbReference>
<dbReference type="PANTHER" id="PTHR45931:SF3">
    <property type="entry name" value="RING ZINC FINGER-CONTAINING PROTEIN"/>
    <property type="match status" value="1"/>
</dbReference>
<dbReference type="PROSITE" id="PS50089">
    <property type="entry name" value="ZF_RING_2"/>
    <property type="match status" value="1"/>
</dbReference>
<name>A0A0P4VKV1_9HEMI</name>
<keyword evidence="4" id="KW-0479">Metal-binding</keyword>
<keyword evidence="6" id="KW-0833">Ubl conjugation pathway</keyword>
<evidence type="ECO:0000256" key="4">
    <source>
        <dbReference type="ARBA" id="ARBA00022723"/>
    </source>
</evidence>
<dbReference type="GO" id="GO:0006511">
    <property type="term" value="P:ubiquitin-dependent protein catabolic process"/>
    <property type="evidence" value="ECO:0007669"/>
    <property type="project" value="TreeGrafter"/>
</dbReference>
<dbReference type="InterPro" id="IPR051834">
    <property type="entry name" value="RING_finger_E3_ligase"/>
</dbReference>
<dbReference type="Pfam" id="PF13639">
    <property type="entry name" value="zf-RING_2"/>
    <property type="match status" value="1"/>
</dbReference>
<keyword evidence="3" id="KW-0808">Transferase</keyword>
<dbReference type="GO" id="GO:0016567">
    <property type="term" value="P:protein ubiquitination"/>
    <property type="evidence" value="ECO:0007669"/>
    <property type="project" value="UniProtKB-ARBA"/>
</dbReference>
<dbReference type="EC" id="2.3.2.27" evidence="2"/>
<dbReference type="CDD" id="cd16669">
    <property type="entry name" value="RING-H2_RNF181"/>
    <property type="match status" value="1"/>
</dbReference>
<keyword evidence="5 9" id="KW-0863">Zinc-finger</keyword>
<dbReference type="FunFam" id="3.30.40.10:FF:000127">
    <property type="entry name" value="E3 ubiquitin-protein ligase RNF181"/>
    <property type="match status" value="1"/>
</dbReference>
<evidence type="ECO:0000256" key="6">
    <source>
        <dbReference type="ARBA" id="ARBA00022786"/>
    </source>
</evidence>
<evidence type="ECO:0000256" key="5">
    <source>
        <dbReference type="ARBA" id="ARBA00022771"/>
    </source>
</evidence>
<evidence type="ECO:0000313" key="12">
    <source>
        <dbReference type="EMBL" id="JAI55727.1"/>
    </source>
</evidence>
<proteinExistence type="evidence at transcript level"/>
<dbReference type="Gene3D" id="3.30.40.10">
    <property type="entry name" value="Zinc/RING finger domain, C3HC4 (zinc finger)"/>
    <property type="match status" value="1"/>
</dbReference>
<protein>
    <recommendedName>
        <fullName evidence="2">RING-type E3 ubiquitin transferase</fullName>
        <ecNumber evidence="2">2.3.2.27</ecNumber>
    </recommendedName>
</protein>